<accession>A0A2P6RGV4</accession>
<keyword evidence="6 8" id="KW-0378">Hydrolase</keyword>
<organism evidence="8 9">
    <name type="scientific">Rosa chinensis</name>
    <name type="common">China rose</name>
    <dbReference type="NCBI Taxonomy" id="74649"/>
    <lineage>
        <taxon>Eukaryota</taxon>
        <taxon>Viridiplantae</taxon>
        <taxon>Streptophyta</taxon>
        <taxon>Embryophyta</taxon>
        <taxon>Tracheophyta</taxon>
        <taxon>Spermatophyta</taxon>
        <taxon>Magnoliopsida</taxon>
        <taxon>eudicotyledons</taxon>
        <taxon>Gunneridae</taxon>
        <taxon>Pentapetalae</taxon>
        <taxon>rosids</taxon>
        <taxon>fabids</taxon>
        <taxon>Rosales</taxon>
        <taxon>Rosaceae</taxon>
        <taxon>Rosoideae</taxon>
        <taxon>Rosoideae incertae sedis</taxon>
        <taxon>Rosa</taxon>
    </lineage>
</organism>
<keyword evidence="9" id="KW-1185">Reference proteome</keyword>
<comment type="cofactor">
    <cofactor evidence="2">
        <name>Fe cation</name>
        <dbReference type="ChEBI" id="CHEBI:24875"/>
    </cofactor>
</comment>
<evidence type="ECO:0000256" key="6">
    <source>
        <dbReference type="RuleBase" id="RU361203"/>
    </source>
</evidence>
<sequence>MQNPLPNPNSWEESFGNGDEGFVHISLARDKHMWVTWVTGDRSAPSIVEYGTSSGKYGSPRWDTFGELVQPLASARPWMVTQGNHEKDSIPFLKDGFESYNSRRKMPYKESGSSSNLYYSFELAGAHIIMLGSYIDYDKYLDQYKWLKVSCFFFLVRRNPIYLLH</sequence>
<feature type="domain" description="Calcineurin-like phosphoesterase" evidence="7">
    <location>
        <begin position="38"/>
        <end position="146"/>
    </location>
</feature>
<evidence type="ECO:0000313" key="9">
    <source>
        <dbReference type="Proteomes" id="UP000238479"/>
    </source>
</evidence>
<dbReference type="PANTHER" id="PTHR22953">
    <property type="entry name" value="ACID PHOSPHATASE RELATED"/>
    <property type="match status" value="1"/>
</dbReference>
<evidence type="ECO:0000256" key="1">
    <source>
        <dbReference type="ARBA" id="ARBA00000032"/>
    </source>
</evidence>
<dbReference type="InterPro" id="IPR039331">
    <property type="entry name" value="PAPs-like"/>
</dbReference>
<keyword evidence="4" id="KW-0732">Signal</keyword>
<evidence type="ECO:0000313" key="8">
    <source>
        <dbReference type="EMBL" id="PRQ45652.1"/>
    </source>
</evidence>
<dbReference type="SUPFAM" id="SSF56300">
    <property type="entry name" value="Metallo-dependent phosphatases"/>
    <property type="match status" value="1"/>
</dbReference>
<protein>
    <recommendedName>
        <fullName evidence="6">Purple acid phosphatase</fullName>
        <ecNumber evidence="6">3.1.3.2</ecNumber>
    </recommendedName>
</protein>
<dbReference type="EMBL" id="PDCK01000041">
    <property type="protein sequence ID" value="PRQ45652.1"/>
    <property type="molecule type" value="Genomic_DNA"/>
</dbReference>
<evidence type="ECO:0000259" key="7">
    <source>
        <dbReference type="Pfam" id="PF00149"/>
    </source>
</evidence>
<dbReference type="Gene3D" id="3.60.21.10">
    <property type="match status" value="1"/>
</dbReference>
<dbReference type="EC" id="3.1.3.2" evidence="6"/>
<evidence type="ECO:0000256" key="2">
    <source>
        <dbReference type="ARBA" id="ARBA00001962"/>
    </source>
</evidence>
<dbReference type="GO" id="GO:0046872">
    <property type="term" value="F:metal ion binding"/>
    <property type="evidence" value="ECO:0007669"/>
    <property type="project" value="InterPro"/>
</dbReference>
<dbReference type="InterPro" id="IPR008963">
    <property type="entry name" value="Purple_acid_Pase-like_N"/>
</dbReference>
<comment type="caution">
    <text evidence="8">The sequence shown here is derived from an EMBL/GenBank/DDBJ whole genome shotgun (WGS) entry which is preliminary data.</text>
</comment>
<evidence type="ECO:0000256" key="3">
    <source>
        <dbReference type="ARBA" id="ARBA00008723"/>
    </source>
</evidence>
<dbReference type="Pfam" id="PF00149">
    <property type="entry name" value="Metallophos"/>
    <property type="match status" value="1"/>
</dbReference>
<dbReference type="Gramene" id="PRQ45652">
    <property type="protein sequence ID" value="PRQ45652"/>
    <property type="gene ID" value="RchiOBHm_Chr3g0493801"/>
</dbReference>
<evidence type="ECO:0000256" key="4">
    <source>
        <dbReference type="ARBA" id="ARBA00022729"/>
    </source>
</evidence>
<dbReference type="SUPFAM" id="SSF49363">
    <property type="entry name" value="Purple acid phosphatase, N-terminal domain"/>
    <property type="match status" value="1"/>
</dbReference>
<dbReference type="AlphaFoldDB" id="A0A2P6RGV4"/>
<comment type="catalytic activity">
    <reaction evidence="1 6">
        <text>a phosphate monoester + H2O = an alcohol + phosphate</text>
        <dbReference type="Rhea" id="RHEA:15017"/>
        <dbReference type="ChEBI" id="CHEBI:15377"/>
        <dbReference type="ChEBI" id="CHEBI:30879"/>
        <dbReference type="ChEBI" id="CHEBI:43474"/>
        <dbReference type="ChEBI" id="CHEBI:67140"/>
        <dbReference type="EC" id="3.1.3.2"/>
    </reaction>
</comment>
<dbReference type="GO" id="GO:0003993">
    <property type="term" value="F:acid phosphatase activity"/>
    <property type="evidence" value="ECO:0007669"/>
    <property type="project" value="UniProtKB-EC"/>
</dbReference>
<keyword evidence="5" id="KW-0862">Zinc</keyword>
<dbReference type="InterPro" id="IPR029052">
    <property type="entry name" value="Metallo-depent_PP-like"/>
</dbReference>
<dbReference type="PANTHER" id="PTHR22953:SF155">
    <property type="entry name" value="PURPLE ACID PHOSPHATASE 18"/>
    <property type="match status" value="1"/>
</dbReference>
<reference evidence="8 9" key="1">
    <citation type="journal article" date="2018" name="Nat. Genet.">
        <title>The Rosa genome provides new insights in the design of modern roses.</title>
        <authorList>
            <person name="Bendahmane M."/>
        </authorList>
    </citation>
    <scope>NUCLEOTIDE SEQUENCE [LARGE SCALE GENOMIC DNA]</scope>
    <source>
        <strain evidence="9">cv. Old Blush</strain>
    </source>
</reference>
<dbReference type="STRING" id="74649.A0A2P6RGV4"/>
<gene>
    <name evidence="8" type="ORF">RchiOBHm_Chr3g0493801</name>
</gene>
<name>A0A2P6RGV4_ROSCH</name>
<dbReference type="Proteomes" id="UP000238479">
    <property type="component" value="Chromosome 3"/>
</dbReference>
<evidence type="ECO:0000256" key="5">
    <source>
        <dbReference type="ARBA" id="ARBA00022833"/>
    </source>
</evidence>
<proteinExistence type="inferred from homology"/>
<dbReference type="InterPro" id="IPR004843">
    <property type="entry name" value="Calcineurin-like_PHP"/>
</dbReference>
<comment type="similarity">
    <text evidence="3 6">Belongs to the metallophosphoesterase superfamily. Purple acid phosphatase family.</text>
</comment>